<sequence length="818" mass="92567">MTRSTRSASAPASSSSKKFDVFEFSEEDERVQKTSEKILSKFGNPKKIMRSPLNKYKLLEAFGRGPKTPQESFSCDPIDLDAEVACDSAHEAKYSTEDISNKPLEVDDSNMDDRCTHGNLYSDEVSQQDCAVKEEISGFDGFLRSNSVVENDSLNVVSDDDDSTEINSSSTSSSAEVGEDQLLLEHGSTAFEIDGIKMVVSVVPDFVMYGDIYSTQSRLIFSCGSVRLEGSTVNGNKTAFELEWTVEDIIKIESCWRRQVETVMINFLLKPNDSRESGNTNQNQGFEQLKFAVYDPHWSKVEEAIKSLDVSYREMWDAIFDTDTDNNENISALGQNGFSCQMHYFPIFDQTFDEVIYPRGDPDAVSISRRDVELLQPETFINDTIIDFYIKYLKNKIPPGEQHKFHFFNSFFFRKLADLDKDPSSASDGRVAFQRVRKWTRKVNLFEKDFIFIPINYSLHWSLILICHPGEVIHFKDEEVKESSKVPCILHMDSLKGSHRGLKNLFQSYLCEEWKERHCDMVEGASKFLNLRFVSLELPQQVNFYDCGLFLLHYVELFLEEGLSNFNPFEITKFSTFLKSNWFPPEEASLKRAHIQKLIFDIFEDNSQKAPPNDCIDKGLPSEIPGTTKHNMYADSLVERCQPKIFHGSPFSFTDIQVAEADEETAVSAMENSAQVAVLSSDRTSMSYFSKDFKASETSQQGVAMNICEPSSCSRLSPTASRNALGTPLEEIKGSNLPDKLDCPSTASEELADLVVEDSLETNDRDNVSAEDDTEVCKKDSPDCKPNEPAAKRPKFMHSGGDKRITRSMLKETCLMSR</sequence>
<keyword evidence="2" id="KW-1185">Reference proteome</keyword>
<comment type="caution">
    <text evidence="1">The sequence shown here is derived from an EMBL/GenBank/DDBJ whole genome shotgun (WGS) entry which is preliminary data.</text>
</comment>
<organism evidence="1 2">
    <name type="scientific">Bauhinia variegata</name>
    <name type="common">Purple orchid tree</name>
    <name type="synonym">Phanera variegata</name>
    <dbReference type="NCBI Taxonomy" id="167791"/>
    <lineage>
        <taxon>Eukaryota</taxon>
        <taxon>Viridiplantae</taxon>
        <taxon>Streptophyta</taxon>
        <taxon>Embryophyta</taxon>
        <taxon>Tracheophyta</taxon>
        <taxon>Spermatophyta</taxon>
        <taxon>Magnoliopsida</taxon>
        <taxon>eudicotyledons</taxon>
        <taxon>Gunneridae</taxon>
        <taxon>Pentapetalae</taxon>
        <taxon>rosids</taxon>
        <taxon>fabids</taxon>
        <taxon>Fabales</taxon>
        <taxon>Fabaceae</taxon>
        <taxon>Cercidoideae</taxon>
        <taxon>Cercideae</taxon>
        <taxon>Bauhiniinae</taxon>
        <taxon>Bauhinia</taxon>
    </lineage>
</organism>
<accession>A0ACB9KPN1</accession>
<name>A0ACB9KPN1_BAUVA</name>
<protein>
    <submittedName>
        <fullName evidence="1">Uncharacterized protein</fullName>
    </submittedName>
</protein>
<dbReference type="EMBL" id="CM039438">
    <property type="protein sequence ID" value="KAI4299163.1"/>
    <property type="molecule type" value="Genomic_DNA"/>
</dbReference>
<proteinExistence type="predicted"/>
<gene>
    <name evidence="1" type="ORF">L6164_032648</name>
</gene>
<dbReference type="Proteomes" id="UP000828941">
    <property type="component" value="Chromosome 13"/>
</dbReference>
<evidence type="ECO:0000313" key="2">
    <source>
        <dbReference type="Proteomes" id="UP000828941"/>
    </source>
</evidence>
<evidence type="ECO:0000313" key="1">
    <source>
        <dbReference type="EMBL" id="KAI4299163.1"/>
    </source>
</evidence>
<reference evidence="1 2" key="1">
    <citation type="journal article" date="2022" name="DNA Res.">
        <title>Chromosomal-level genome assembly of the orchid tree Bauhinia variegata (Leguminosae; Cercidoideae) supports the allotetraploid origin hypothesis of Bauhinia.</title>
        <authorList>
            <person name="Zhong Y."/>
            <person name="Chen Y."/>
            <person name="Zheng D."/>
            <person name="Pang J."/>
            <person name="Liu Y."/>
            <person name="Luo S."/>
            <person name="Meng S."/>
            <person name="Qian L."/>
            <person name="Wei D."/>
            <person name="Dai S."/>
            <person name="Zhou R."/>
        </authorList>
    </citation>
    <scope>NUCLEOTIDE SEQUENCE [LARGE SCALE GENOMIC DNA]</scope>
    <source>
        <strain evidence="1">BV-YZ2020</strain>
    </source>
</reference>